<evidence type="ECO:0000256" key="1">
    <source>
        <dbReference type="SAM" id="MobiDB-lite"/>
    </source>
</evidence>
<keyword evidence="3" id="KW-1185">Reference proteome</keyword>
<dbReference type="AlphaFoldDB" id="A0ABD0UMB1"/>
<feature type="region of interest" description="Disordered" evidence="1">
    <location>
        <begin position="83"/>
        <end position="122"/>
    </location>
</feature>
<accession>A0ABD0UMB1</accession>
<feature type="compositionally biased region" description="Basic and acidic residues" evidence="1">
    <location>
        <begin position="113"/>
        <end position="122"/>
    </location>
</feature>
<name>A0ABD0UMB1_DENTH</name>
<evidence type="ECO:0000313" key="2">
    <source>
        <dbReference type="EMBL" id="KAL0913794.1"/>
    </source>
</evidence>
<comment type="caution">
    <text evidence="2">The sequence shown here is derived from an EMBL/GenBank/DDBJ whole genome shotgun (WGS) entry which is preliminary data.</text>
</comment>
<dbReference type="EMBL" id="JANQDX010000013">
    <property type="protein sequence ID" value="KAL0913794.1"/>
    <property type="molecule type" value="Genomic_DNA"/>
</dbReference>
<evidence type="ECO:0000313" key="3">
    <source>
        <dbReference type="Proteomes" id="UP001552299"/>
    </source>
</evidence>
<proteinExistence type="predicted"/>
<protein>
    <submittedName>
        <fullName evidence="2">Uncharacterized protein</fullName>
    </submittedName>
</protein>
<dbReference type="Proteomes" id="UP001552299">
    <property type="component" value="Unassembled WGS sequence"/>
</dbReference>
<reference evidence="2 3" key="1">
    <citation type="journal article" date="2024" name="Plant Biotechnol. J.">
        <title>Dendrobium thyrsiflorum genome and its molecular insights into genes involved in important horticultural traits.</title>
        <authorList>
            <person name="Chen B."/>
            <person name="Wang J.Y."/>
            <person name="Zheng P.J."/>
            <person name="Li K.L."/>
            <person name="Liang Y.M."/>
            <person name="Chen X.F."/>
            <person name="Zhang C."/>
            <person name="Zhao X."/>
            <person name="He X."/>
            <person name="Zhang G.Q."/>
            <person name="Liu Z.J."/>
            <person name="Xu Q."/>
        </authorList>
    </citation>
    <scope>NUCLEOTIDE SEQUENCE [LARGE SCALE GENOMIC DNA]</scope>
    <source>
        <strain evidence="2">GZMU011</strain>
    </source>
</reference>
<sequence length="122" mass="14036">MQFLAHYIYFLYRTLGEKKNPGELGIRGTKSSPDPTEIHKLPRSIRRQTRRQLVNHSATAATAPAIKRSTLLARKSRLRWRMRPPIGGDWPHHRAQAQPKARKSAGTLLPPHWGRDRDTSAW</sequence>
<gene>
    <name evidence="2" type="ORF">M5K25_017283</name>
</gene>
<organism evidence="2 3">
    <name type="scientific">Dendrobium thyrsiflorum</name>
    <name type="common">Pinecone-like raceme dendrobium</name>
    <name type="synonym">Orchid</name>
    <dbReference type="NCBI Taxonomy" id="117978"/>
    <lineage>
        <taxon>Eukaryota</taxon>
        <taxon>Viridiplantae</taxon>
        <taxon>Streptophyta</taxon>
        <taxon>Embryophyta</taxon>
        <taxon>Tracheophyta</taxon>
        <taxon>Spermatophyta</taxon>
        <taxon>Magnoliopsida</taxon>
        <taxon>Liliopsida</taxon>
        <taxon>Asparagales</taxon>
        <taxon>Orchidaceae</taxon>
        <taxon>Epidendroideae</taxon>
        <taxon>Malaxideae</taxon>
        <taxon>Dendrobiinae</taxon>
        <taxon>Dendrobium</taxon>
    </lineage>
</organism>